<dbReference type="AlphaFoldDB" id="A0A9X4JDB2"/>
<accession>A0A9X4JDB2</accession>
<dbReference type="RefSeq" id="WP_275217872.1">
    <property type="nucleotide sequence ID" value="NZ_JAPHVQ010000005.1"/>
</dbReference>
<protein>
    <submittedName>
        <fullName evidence="1">Uncharacterized protein</fullName>
    </submittedName>
</protein>
<reference evidence="1" key="1">
    <citation type="submission" date="2022-11" db="EMBL/GenBank/DDBJ databases">
        <authorList>
            <person name="Kamali M."/>
            <person name="Peak L."/>
            <person name="Go Y.Y."/>
            <person name="Balasuriya U.B.R."/>
            <person name="Carossino M."/>
        </authorList>
    </citation>
    <scope>NUCLEOTIDE SEQUENCE</scope>
    <source>
        <strain evidence="1">4524</strain>
    </source>
</reference>
<evidence type="ECO:0000313" key="2">
    <source>
        <dbReference type="Proteomes" id="UP001142444"/>
    </source>
</evidence>
<proteinExistence type="predicted"/>
<sequence length="205" mass="24010">MIEIKLIYIDDHLDPFLSDYLSDKLEMQLENVEFKYNDYEFTTPQSNYLSLVQNETIRESDIIVIDSRLFENHSIEGEKFTGEEFKVILKLSNPFIEVIVISQNDGLEDYGTIKKFRSSRQNDTQDDANLYYERVLLPKVKLSIDKIKQYRKIVEMMADNKDTFKGGCVLDKVDALINKLPAYKELTDDKINELIDFVKRELDLG</sequence>
<dbReference type="EMBL" id="JAPHVQ010000005">
    <property type="protein sequence ID" value="MDE8034783.1"/>
    <property type="molecule type" value="Genomic_DNA"/>
</dbReference>
<dbReference type="Proteomes" id="UP001142444">
    <property type="component" value="Unassembled WGS sequence"/>
</dbReference>
<comment type="caution">
    <text evidence="1">The sequence shown here is derived from an EMBL/GenBank/DDBJ whole genome shotgun (WGS) entry which is preliminary data.</text>
</comment>
<gene>
    <name evidence="1" type="ORF">OQ257_06340</name>
</gene>
<name>A0A9X4JDB2_ACTEU</name>
<evidence type="ECO:0000313" key="1">
    <source>
        <dbReference type="EMBL" id="MDE8034783.1"/>
    </source>
</evidence>
<reference evidence="1" key="2">
    <citation type="journal article" date="2023" name="Pathogens">
        <title>Pathological Features and Genomic Characterization of an Actinobacillus equuli subsp. equuli Bearing Unique Virulence-Associated Genes from an Adult Horse with Pleuropneumonia.</title>
        <authorList>
            <person name="Kamali M."/>
            <person name="Carossino M."/>
            <person name="Del Piero F."/>
            <person name="Peak L."/>
            <person name="Mitchell M.S."/>
            <person name="Willette J."/>
            <person name="Baker R."/>
            <person name="Li F."/>
            <person name="Kenez A."/>
            <person name="Balasuriya U.B.R."/>
            <person name="Go Y.Y."/>
        </authorList>
    </citation>
    <scope>NUCLEOTIDE SEQUENCE</scope>
    <source>
        <strain evidence="1">4524</strain>
    </source>
</reference>
<keyword evidence="2" id="KW-1185">Reference proteome</keyword>
<organism evidence="1 2">
    <name type="scientific">Actinobacillus equuli subsp. equuli</name>
    <dbReference type="NCBI Taxonomy" id="202947"/>
    <lineage>
        <taxon>Bacteria</taxon>
        <taxon>Pseudomonadati</taxon>
        <taxon>Pseudomonadota</taxon>
        <taxon>Gammaproteobacteria</taxon>
        <taxon>Pasteurellales</taxon>
        <taxon>Pasteurellaceae</taxon>
        <taxon>Actinobacillus</taxon>
    </lineage>
</organism>